<reference evidence="1 2" key="1">
    <citation type="submission" date="2018-12" db="EMBL/GenBank/DDBJ databases">
        <title>Bacillus chawlae sp. nov., Bacillus glennii sp. nov., and Bacillus saganii sp. nov. Isolated from the Vehicle Assembly Building at Kennedy Space Center where the Viking Spacecraft were Assembled.</title>
        <authorList>
            <person name="Seuylemezian A."/>
            <person name="Vaishampayan P."/>
        </authorList>
    </citation>
    <scope>NUCLEOTIDE SEQUENCE [LARGE SCALE GENOMIC DNA]</scope>
    <source>
        <strain evidence="1 2">L5</strain>
    </source>
</reference>
<sequence>MIDAVLMEKIVKREYTDEQKKAMAVGFCPDCSSLTDYRILETFNSEKHGMQVIRVKCSNISDCEWEETLPAHRTDNGLENFFNS</sequence>
<accession>A0A3S0TR25</accession>
<protein>
    <submittedName>
        <fullName evidence="1">Uncharacterized protein</fullName>
    </submittedName>
</protein>
<gene>
    <name evidence="1" type="ORF">ELQ35_20815</name>
</gene>
<keyword evidence="2" id="KW-1185">Reference proteome</keyword>
<proteinExistence type="predicted"/>
<dbReference type="EMBL" id="RYZZ01000044">
    <property type="protein sequence ID" value="RUQ25110.1"/>
    <property type="molecule type" value="Genomic_DNA"/>
</dbReference>
<name>A0A3S0TR25_9BACI</name>
<dbReference type="OrthoDB" id="2891341at2"/>
<dbReference type="Proteomes" id="UP000267430">
    <property type="component" value="Unassembled WGS sequence"/>
</dbReference>
<comment type="caution">
    <text evidence="1">The sequence shown here is derived from an EMBL/GenBank/DDBJ whole genome shotgun (WGS) entry which is preliminary data.</text>
</comment>
<dbReference type="AlphaFoldDB" id="A0A3S0TR25"/>
<organism evidence="1 2">
    <name type="scientific">Peribacillus cavernae</name>
    <dbReference type="NCBI Taxonomy" id="1674310"/>
    <lineage>
        <taxon>Bacteria</taxon>
        <taxon>Bacillati</taxon>
        <taxon>Bacillota</taxon>
        <taxon>Bacilli</taxon>
        <taxon>Bacillales</taxon>
        <taxon>Bacillaceae</taxon>
        <taxon>Peribacillus</taxon>
    </lineage>
</organism>
<dbReference type="RefSeq" id="WP_126867097.1">
    <property type="nucleotide sequence ID" value="NZ_JAUSTX010000033.1"/>
</dbReference>
<evidence type="ECO:0000313" key="2">
    <source>
        <dbReference type="Proteomes" id="UP000267430"/>
    </source>
</evidence>
<evidence type="ECO:0000313" key="1">
    <source>
        <dbReference type="EMBL" id="RUQ25110.1"/>
    </source>
</evidence>